<dbReference type="PANTHER" id="PTHR34547">
    <property type="entry name" value="YACP-LIKE NYN DOMAIN PROTEIN"/>
    <property type="match status" value="1"/>
</dbReference>
<dbReference type="EMBL" id="JAYKOT010000001">
    <property type="protein sequence ID" value="MEB3428455.1"/>
    <property type="molecule type" value="Genomic_DNA"/>
</dbReference>
<proteinExistence type="predicted"/>
<protein>
    <submittedName>
        <fullName evidence="1">NYN domain-containing protein</fullName>
    </submittedName>
</protein>
<dbReference type="CDD" id="cd10912">
    <property type="entry name" value="PIN_YacP-like"/>
    <property type="match status" value="1"/>
</dbReference>
<evidence type="ECO:0000313" key="1">
    <source>
        <dbReference type="EMBL" id="MEB3428455.1"/>
    </source>
</evidence>
<sequence length="179" mass="20806">MPKKKAFLIVDGYNIIGNWEKLKECLKISLENARNSLLDMMAEYSKMSGEKIIVIFDAYNTDQPRTTYKYKGLDVVFTEKEETADKYIERFLDSEGRRKLIEVATNDSLIQKTILSRGGLRISASELKHRYLTYKEDLYRLEKKKRNSYNKNLVSLDDGVIKKIDHLIENLGEKGKGKK</sequence>
<evidence type="ECO:0000313" key="2">
    <source>
        <dbReference type="Proteomes" id="UP001357733"/>
    </source>
</evidence>
<dbReference type="PANTHER" id="PTHR34547:SF1">
    <property type="entry name" value="YACP-LIKE NYN DOMAIN PROTEIN"/>
    <property type="match status" value="1"/>
</dbReference>
<dbReference type="Pfam" id="PF05991">
    <property type="entry name" value="NYN_YacP"/>
    <property type="match status" value="1"/>
</dbReference>
<keyword evidence="2" id="KW-1185">Reference proteome</keyword>
<dbReference type="AlphaFoldDB" id="A0AAW9MR88"/>
<comment type="caution">
    <text evidence="1">The sequence shown here is derived from an EMBL/GenBank/DDBJ whole genome shotgun (WGS) entry which is preliminary data.</text>
</comment>
<dbReference type="RefSeq" id="WP_324618542.1">
    <property type="nucleotide sequence ID" value="NZ_JAYKOT010000001.1"/>
</dbReference>
<organism evidence="1 2">
    <name type="scientific">Citroniella saccharovorans</name>
    <dbReference type="NCBI Taxonomy" id="2053367"/>
    <lineage>
        <taxon>Bacteria</taxon>
        <taxon>Bacillati</taxon>
        <taxon>Bacillota</taxon>
        <taxon>Tissierellia</taxon>
        <taxon>Tissierellales</taxon>
        <taxon>Peptoniphilaceae</taxon>
        <taxon>Citroniella</taxon>
    </lineage>
</organism>
<dbReference type="Proteomes" id="UP001357733">
    <property type="component" value="Unassembled WGS sequence"/>
</dbReference>
<accession>A0AAW9MR88</accession>
<reference evidence="1 2" key="1">
    <citation type="submission" date="2024-01" db="EMBL/GenBank/DDBJ databases">
        <title>Complete genome sequence of Citroniella saccharovorans strain M6.X9, isolated from human fecal sample.</title>
        <authorList>
            <person name="Cheng G."/>
            <person name="Westerholm M."/>
            <person name="Schnurer A."/>
        </authorList>
    </citation>
    <scope>NUCLEOTIDE SEQUENCE [LARGE SCALE GENOMIC DNA]</scope>
    <source>
        <strain evidence="1 2">DSM 29873</strain>
    </source>
</reference>
<gene>
    <name evidence="1" type="ORF">VLK81_00075</name>
</gene>
<name>A0AAW9MR88_9FIRM</name>
<dbReference type="InterPro" id="IPR010298">
    <property type="entry name" value="YacP-like"/>
</dbReference>